<keyword evidence="2" id="KW-0808">Transferase</keyword>
<dbReference type="PANTHER" id="PTHR43356">
    <property type="entry name" value="PHOSPHATE ACETYLTRANSFERASE"/>
    <property type="match status" value="1"/>
</dbReference>
<dbReference type="PANTHER" id="PTHR43356:SF1">
    <property type="entry name" value="PHOSPHATE ACETYLTRANSFERASE EUTD"/>
    <property type="match status" value="1"/>
</dbReference>
<dbReference type="Pfam" id="PF01515">
    <property type="entry name" value="PTA_PTB"/>
    <property type="match status" value="1"/>
</dbReference>
<protein>
    <recommendedName>
        <fullName evidence="4">Phosphate acetyl/butaryl transferase domain-containing protein</fullName>
    </recommendedName>
</protein>
<organism evidence="5 6">
    <name type="scientific">Nocardioides endophyticus</name>
    <dbReference type="NCBI Taxonomy" id="1353775"/>
    <lineage>
        <taxon>Bacteria</taxon>
        <taxon>Bacillati</taxon>
        <taxon>Actinomycetota</taxon>
        <taxon>Actinomycetes</taxon>
        <taxon>Propionibacteriales</taxon>
        <taxon>Nocardioidaceae</taxon>
        <taxon>Nocardioides</taxon>
    </lineage>
</organism>
<evidence type="ECO:0000256" key="2">
    <source>
        <dbReference type="ARBA" id="ARBA00022679"/>
    </source>
</evidence>
<dbReference type="PIRSF" id="PIRSF000428">
    <property type="entry name" value="P_Ac_trans"/>
    <property type="match status" value="1"/>
</dbReference>
<proteinExistence type="inferred from homology"/>
<evidence type="ECO:0000313" key="6">
    <source>
        <dbReference type="Proteomes" id="UP001499882"/>
    </source>
</evidence>
<keyword evidence="3" id="KW-0012">Acyltransferase</keyword>
<dbReference type="Gene3D" id="3.40.718.10">
    <property type="entry name" value="Isopropylmalate Dehydrogenase"/>
    <property type="match status" value="1"/>
</dbReference>
<comment type="similarity">
    <text evidence="1">Belongs to the phosphate acetyltransferase and butyryltransferase family.</text>
</comment>
<dbReference type="RefSeq" id="WP_345525066.1">
    <property type="nucleotide sequence ID" value="NZ_BAABKN010000005.1"/>
</dbReference>
<dbReference type="Proteomes" id="UP001499882">
    <property type="component" value="Unassembled WGS sequence"/>
</dbReference>
<dbReference type="EMBL" id="BAABKN010000005">
    <property type="protein sequence ID" value="GAA4725940.1"/>
    <property type="molecule type" value="Genomic_DNA"/>
</dbReference>
<dbReference type="InterPro" id="IPR012147">
    <property type="entry name" value="P_Ac_Bu_trans"/>
</dbReference>
<accession>A0ABP8YBH0</accession>
<comment type="caution">
    <text evidence="5">The sequence shown here is derived from an EMBL/GenBank/DDBJ whole genome shotgun (WGS) entry which is preliminary data.</text>
</comment>
<evidence type="ECO:0000256" key="1">
    <source>
        <dbReference type="ARBA" id="ARBA00005656"/>
    </source>
</evidence>
<dbReference type="InterPro" id="IPR002505">
    <property type="entry name" value="PTA_PTB"/>
</dbReference>
<reference evidence="6" key="1">
    <citation type="journal article" date="2019" name="Int. J. Syst. Evol. Microbiol.">
        <title>The Global Catalogue of Microorganisms (GCM) 10K type strain sequencing project: providing services to taxonomists for standard genome sequencing and annotation.</title>
        <authorList>
            <consortium name="The Broad Institute Genomics Platform"/>
            <consortium name="The Broad Institute Genome Sequencing Center for Infectious Disease"/>
            <person name="Wu L."/>
            <person name="Ma J."/>
        </authorList>
    </citation>
    <scope>NUCLEOTIDE SEQUENCE [LARGE SCALE GENOMIC DNA]</scope>
    <source>
        <strain evidence="6">JCM 18532</strain>
    </source>
</reference>
<evidence type="ECO:0000256" key="3">
    <source>
        <dbReference type="ARBA" id="ARBA00023315"/>
    </source>
</evidence>
<gene>
    <name evidence="5" type="ORF">GCM10023350_05790</name>
</gene>
<evidence type="ECO:0000259" key="4">
    <source>
        <dbReference type="Pfam" id="PF01515"/>
    </source>
</evidence>
<name>A0ABP8YBH0_9ACTN</name>
<evidence type="ECO:0000313" key="5">
    <source>
        <dbReference type="EMBL" id="GAA4725940.1"/>
    </source>
</evidence>
<dbReference type="SUPFAM" id="SSF53659">
    <property type="entry name" value="Isocitrate/Isopropylmalate dehydrogenase-like"/>
    <property type="match status" value="1"/>
</dbReference>
<sequence length="283" mass="28914">MTVRIGLADAGDPRVVEAAARVAAAGTVLPVLVTEAEMNVPEGVEVATTGHGISELEALADLVATGRVAAGVGGSLSASPDVLRAGIRRLRNSASGLVSGCFAIGSHDGWTTYADCVVVPTPDAHQLAEIAASAADHHSRTFGEEARVAMLSFSTAGSATHPRVALVQDATRLLRLARPDLEVEGEVQFDVAVDPGVAARKAPDSRVAGIANVLVFPSLEAANIAYKVAERVGGATALGSFVLGLDRPWVDLSRGCSVDDIVATITLLARAAEAERAPESVAG</sequence>
<dbReference type="InterPro" id="IPR050500">
    <property type="entry name" value="Phos_Acetyltrans/Butyryltrans"/>
</dbReference>
<feature type="domain" description="Phosphate acetyl/butaryl transferase" evidence="4">
    <location>
        <begin position="60"/>
        <end position="267"/>
    </location>
</feature>
<keyword evidence="6" id="KW-1185">Reference proteome</keyword>